<proteinExistence type="predicted"/>
<protein>
    <submittedName>
        <fullName evidence="1">Uncharacterized protein</fullName>
    </submittedName>
</protein>
<reference evidence="1 2" key="1">
    <citation type="submission" date="2015-07" db="EMBL/GenBank/DDBJ databases">
        <title>The genome of Habropoda laboriosa.</title>
        <authorList>
            <person name="Pan H."/>
            <person name="Kapheim K."/>
        </authorList>
    </citation>
    <scope>NUCLEOTIDE SEQUENCE [LARGE SCALE GENOMIC DNA]</scope>
    <source>
        <strain evidence="1">0110345459</strain>
    </source>
</reference>
<dbReference type="AlphaFoldDB" id="A0A0L7QP99"/>
<dbReference type="EMBL" id="KQ414836">
    <property type="protein sequence ID" value="KOC60374.1"/>
    <property type="molecule type" value="Genomic_DNA"/>
</dbReference>
<dbReference type="Proteomes" id="UP000053825">
    <property type="component" value="Unassembled WGS sequence"/>
</dbReference>
<name>A0A0L7QP99_9HYME</name>
<sequence>MSDNLRTALNAHCDDVRDLPAARQVAAEEITKCQLANQRAYNKKHKRPTVYQVGDYVVIRNTDTTPRVNKKLIPKFKGPYTIKKILDRDRYIVTDVGFQLTRIPFTGVVGPDQMKHWIRSDTERGGDDT</sequence>
<dbReference type="STRING" id="597456.A0A0L7QP99"/>
<keyword evidence="2" id="KW-1185">Reference proteome</keyword>
<evidence type="ECO:0000313" key="1">
    <source>
        <dbReference type="EMBL" id="KOC60374.1"/>
    </source>
</evidence>
<gene>
    <name evidence="1" type="ORF">WH47_08502</name>
</gene>
<evidence type="ECO:0000313" key="2">
    <source>
        <dbReference type="Proteomes" id="UP000053825"/>
    </source>
</evidence>
<accession>A0A0L7QP99</accession>
<organism evidence="1 2">
    <name type="scientific">Habropoda laboriosa</name>
    <dbReference type="NCBI Taxonomy" id="597456"/>
    <lineage>
        <taxon>Eukaryota</taxon>
        <taxon>Metazoa</taxon>
        <taxon>Ecdysozoa</taxon>
        <taxon>Arthropoda</taxon>
        <taxon>Hexapoda</taxon>
        <taxon>Insecta</taxon>
        <taxon>Pterygota</taxon>
        <taxon>Neoptera</taxon>
        <taxon>Endopterygota</taxon>
        <taxon>Hymenoptera</taxon>
        <taxon>Apocrita</taxon>
        <taxon>Aculeata</taxon>
        <taxon>Apoidea</taxon>
        <taxon>Anthophila</taxon>
        <taxon>Apidae</taxon>
        <taxon>Habropoda</taxon>
    </lineage>
</organism>